<dbReference type="PANTHER" id="PTHR47691:SF3">
    <property type="entry name" value="HTH-TYPE TRANSCRIPTIONAL REGULATOR RV0890C-RELATED"/>
    <property type="match status" value="1"/>
</dbReference>
<reference evidence="1" key="1">
    <citation type="submission" date="2021-03" db="EMBL/GenBank/DDBJ databases">
        <title>Streptomyces poriferae sp. nov., a novel marine sponge-derived Actinobacteria species with anti-MRSA activity.</title>
        <authorList>
            <person name="Sandoval-Powers M."/>
            <person name="Kralova S."/>
            <person name="Nguyen G.-S."/>
            <person name="Fawwal D."/>
            <person name="Degnes K."/>
            <person name="Klinkenberg G."/>
            <person name="Sletta H."/>
            <person name="Wentzel A."/>
            <person name="Liles M.R."/>
        </authorList>
    </citation>
    <scope>NUCLEOTIDE SEQUENCE</scope>
    <source>
        <strain evidence="1">DSM 41794</strain>
    </source>
</reference>
<dbReference type="EMBL" id="JAFLRJ010001358">
    <property type="protein sequence ID" value="MBO0518205.1"/>
    <property type="molecule type" value="Genomic_DNA"/>
</dbReference>
<evidence type="ECO:0000313" key="1">
    <source>
        <dbReference type="EMBL" id="MBO0518205.1"/>
    </source>
</evidence>
<dbReference type="Proteomes" id="UP000664167">
    <property type="component" value="Unassembled WGS sequence"/>
</dbReference>
<comment type="caution">
    <text evidence="1">The sequence shown here is derived from an EMBL/GenBank/DDBJ whole genome shotgun (WGS) entry which is preliminary data.</text>
</comment>
<keyword evidence="2" id="KW-1185">Reference proteome</keyword>
<name>A0A939FJE0_9ACTN</name>
<dbReference type="AlphaFoldDB" id="A0A939FJE0"/>
<evidence type="ECO:0000313" key="2">
    <source>
        <dbReference type="Proteomes" id="UP000664167"/>
    </source>
</evidence>
<protein>
    <recommendedName>
        <fullName evidence="3">AfsR/SARP family transcriptional regulator</fullName>
    </recommendedName>
</protein>
<gene>
    <name evidence="1" type="ORF">J0695_41810</name>
</gene>
<evidence type="ECO:0008006" key="3">
    <source>
        <dbReference type="Google" id="ProtNLM"/>
    </source>
</evidence>
<dbReference type="PANTHER" id="PTHR47691">
    <property type="entry name" value="REGULATOR-RELATED"/>
    <property type="match status" value="1"/>
</dbReference>
<proteinExistence type="predicted"/>
<feature type="non-terminal residue" evidence="1">
    <location>
        <position position="1"/>
    </location>
</feature>
<organism evidence="1 2">
    <name type="scientific">Streptomyces beijiangensis</name>
    <dbReference type="NCBI Taxonomy" id="163361"/>
    <lineage>
        <taxon>Bacteria</taxon>
        <taxon>Bacillati</taxon>
        <taxon>Actinomycetota</taxon>
        <taxon>Actinomycetes</taxon>
        <taxon>Kitasatosporales</taxon>
        <taxon>Streptomycetaceae</taxon>
        <taxon>Streptomyces</taxon>
    </lineage>
</organism>
<feature type="non-terminal residue" evidence="1">
    <location>
        <position position="102"/>
    </location>
</feature>
<sequence length="102" mass="10939">PLDHPEAVPGAVLSALGLRETSLLTRDREVSAPTSDDPVTHLVDYCATRPLLLILDNCEHVIAAAADLAETLLTRCPRLRILATSREPLGVPGESIRPVDPL</sequence>
<accession>A0A939FJE0</accession>